<feature type="transmembrane region" description="Helical" evidence="7">
    <location>
        <begin position="312"/>
        <end position="330"/>
    </location>
</feature>
<dbReference type="InterPro" id="IPR050171">
    <property type="entry name" value="MFS_Transporters"/>
</dbReference>
<dbReference type="Pfam" id="PF07690">
    <property type="entry name" value="MFS_1"/>
    <property type="match status" value="1"/>
</dbReference>
<feature type="transmembrane region" description="Helical" evidence="7">
    <location>
        <begin position="382"/>
        <end position="398"/>
    </location>
</feature>
<organism evidence="9 10">
    <name type="scientific">Candidatus Woesebacteria bacterium GW2011_GWA1_39_21</name>
    <dbReference type="NCBI Taxonomy" id="1618550"/>
    <lineage>
        <taxon>Bacteria</taxon>
        <taxon>Candidatus Woeseibacteriota</taxon>
    </lineage>
</organism>
<dbReference type="Proteomes" id="UP000034246">
    <property type="component" value="Unassembled WGS sequence"/>
</dbReference>
<evidence type="ECO:0000256" key="3">
    <source>
        <dbReference type="ARBA" id="ARBA00022475"/>
    </source>
</evidence>
<gene>
    <name evidence="9" type="ORF">UT39_C0026G0005</name>
</gene>
<dbReference type="InterPro" id="IPR011701">
    <property type="entry name" value="MFS"/>
</dbReference>
<dbReference type="EMBL" id="LBWP01000026">
    <property type="protein sequence ID" value="KKR09880.1"/>
    <property type="molecule type" value="Genomic_DNA"/>
</dbReference>
<feature type="transmembrane region" description="Helical" evidence="7">
    <location>
        <begin position="51"/>
        <end position="71"/>
    </location>
</feature>
<comment type="subcellular location">
    <subcellularLocation>
        <location evidence="1">Cell membrane</location>
        <topology evidence="1">Multi-pass membrane protein</topology>
    </subcellularLocation>
</comment>
<dbReference type="PROSITE" id="PS50850">
    <property type="entry name" value="MFS"/>
    <property type="match status" value="1"/>
</dbReference>
<evidence type="ECO:0000259" key="8">
    <source>
        <dbReference type="PROSITE" id="PS50850"/>
    </source>
</evidence>
<keyword evidence="2" id="KW-0813">Transport</keyword>
<dbReference type="Gene3D" id="1.20.1250.20">
    <property type="entry name" value="MFS general substrate transporter like domains"/>
    <property type="match status" value="2"/>
</dbReference>
<dbReference type="PANTHER" id="PTHR23517">
    <property type="entry name" value="RESISTANCE PROTEIN MDTM, PUTATIVE-RELATED-RELATED"/>
    <property type="match status" value="1"/>
</dbReference>
<dbReference type="STRING" id="1618550.UT39_C0026G0005"/>
<dbReference type="InterPro" id="IPR036259">
    <property type="entry name" value="MFS_trans_sf"/>
</dbReference>
<evidence type="ECO:0000256" key="7">
    <source>
        <dbReference type="SAM" id="Phobius"/>
    </source>
</evidence>
<dbReference type="InterPro" id="IPR020846">
    <property type="entry name" value="MFS_dom"/>
</dbReference>
<dbReference type="PATRIC" id="fig|1618550.3.peg.1126"/>
<protein>
    <submittedName>
        <fullName evidence="9">Major facilitator superfamily</fullName>
    </submittedName>
</protein>
<keyword evidence="3" id="KW-1003">Cell membrane</keyword>
<name>A0A0G0QHI4_9BACT</name>
<feature type="transmembrane region" description="Helical" evidence="7">
    <location>
        <begin position="260"/>
        <end position="277"/>
    </location>
</feature>
<keyword evidence="5 7" id="KW-1133">Transmembrane helix</keyword>
<feature type="transmembrane region" description="Helical" evidence="7">
    <location>
        <begin position="83"/>
        <end position="100"/>
    </location>
</feature>
<feature type="domain" description="Major facilitator superfamily (MFS) profile" evidence="8">
    <location>
        <begin position="17"/>
        <end position="402"/>
    </location>
</feature>
<feature type="transmembrane region" description="Helical" evidence="7">
    <location>
        <begin position="223"/>
        <end position="248"/>
    </location>
</feature>
<sequence>MIYKPNLLTIKDPLWRKTVNLSLVLFFVFFADAILSTSVPGLVETFFKSPIVMGFVLSFSSIVGLGVDLIFPQIIRGIRFNKLLFFGILCSLVFSLSLIWATLTPFILVFLVAMAIWGIYYEVIGFANHQFVADTIPYRLHASTWAFMGVFKNLAYFLGPLFAGFLISTGPRVPAYFAIIFALVSLLILYLTKKQHERPLTIEVEKISFVCEIEHWGILFKSIWPIFIMSVVLGIIDAVFWTTGAVYTEVLTKTSFWGRWFLPMYALPSLFVGFIVAKKGIVSGKKKSAMLFFLLSGIFLAMITVYDSILWELLAVFCSSLALAVTYPLIEGVYSDVIERMGTQRKHMIGLCSSTTSISYIVGPILAGFVSSQVGSKMTFTYLGYAVIIVAFFLMITTPKKIKLPQTQIKKWKD</sequence>
<reference evidence="9 10" key="1">
    <citation type="journal article" date="2015" name="Nature">
        <title>rRNA introns, odd ribosomes, and small enigmatic genomes across a large radiation of phyla.</title>
        <authorList>
            <person name="Brown C.T."/>
            <person name="Hug L.A."/>
            <person name="Thomas B.C."/>
            <person name="Sharon I."/>
            <person name="Castelle C.J."/>
            <person name="Singh A."/>
            <person name="Wilkins M.J."/>
            <person name="Williams K.H."/>
            <person name="Banfield J.F."/>
        </authorList>
    </citation>
    <scope>NUCLEOTIDE SEQUENCE [LARGE SCALE GENOMIC DNA]</scope>
</reference>
<evidence type="ECO:0000256" key="6">
    <source>
        <dbReference type="ARBA" id="ARBA00023136"/>
    </source>
</evidence>
<dbReference type="GO" id="GO:0005886">
    <property type="term" value="C:plasma membrane"/>
    <property type="evidence" value="ECO:0007669"/>
    <property type="project" value="UniProtKB-SubCell"/>
</dbReference>
<dbReference type="SUPFAM" id="SSF103473">
    <property type="entry name" value="MFS general substrate transporter"/>
    <property type="match status" value="1"/>
</dbReference>
<evidence type="ECO:0000256" key="1">
    <source>
        <dbReference type="ARBA" id="ARBA00004651"/>
    </source>
</evidence>
<evidence type="ECO:0000256" key="2">
    <source>
        <dbReference type="ARBA" id="ARBA00022448"/>
    </source>
</evidence>
<comment type="caution">
    <text evidence="9">The sequence shown here is derived from an EMBL/GenBank/DDBJ whole genome shotgun (WGS) entry which is preliminary data.</text>
</comment>
<dbReference type="AlphaFoldDB" id="A0A0G0QHI4"/>
<feature type="transmembrane region" description="Helical" evidence="7">
    <location>
        <begin position="21"/>
        <end position="39"/>
    </location>
</feature>
<accession>A0A0G0QHI4</accession>
<feature type="transmembrane region" description="Helical" evidence="7">
    <location>
        <begin position="106"/>
        <end position="124"/>
    </location>
</feature>
<keyword evidence="4 7" id="KW-0812">Transmembrane</keyword>
<evidence type="ECO:0000313" key="10">
    <source>
        <dbReference type="Proteomes" id="UP000034246"/>
    </source>
</evidence>
<evidence type="ECO:0000256" key="5">
    <source>
        <dbReference type="ARBA" id="ARBA00022989"/>
    </source>
</evidence>
<evidence type="ECO:0000256" key="4">
    <source>
        <dbReference type="ARBA" id="ARBA00022692"/>
    </source>
</evidence>
<proteinExistence type="predicted"/>
<feature type="transmembrane region" description="Helical" evidence="7">
    <location>
        <begin position="351"/>
        <end position="370"/>
    </location>
</feature>
<feature type="transmembrane region" description="Helical" evidence="7">
    <location>
        <begin position="173"/>
        <end position="192"/>
    </location>
</feature>
<evidence type="ECO:0000313" key="9">
    <source>
        <dbReference type="EMBL" id="KKR09880.1"/>
    </source>
</evidence>
<feature type="transmembrane region" description="Helical" evidence="7">
    <location>
        <begin position="145"/>
        <end position="167"/>
    </location>
</feature>
<keyword evidence="6 7" id="KW-0472">Membrane</keyword>
<feature type="transmembrane region" description="Helical" evidence="7">
    <location>
        <begin position="289"/>
        <end position="306"/>
    </location>
</feature>
<dbReference type="GO" id="GO:0022857">
    <property type="term" value="F:transmembrane transporter activity"/>
    <property type="evidence" value="ECO:0007669"/>
    <property type="project" value="InterPro"/>
</dbReference>